<evidence type="ECO:0000256" key="1">
    <source>
        <dbReference type="ARBA" id="ARBA00022664"/>
    </source>
</evidence>
<dbReference type="PaxDb" id="6239-W04D2.6c"/>
<dbReference type="PANTHER" id="PTHR18806">
    <property type="entry name" value="RBM25 PROTEIN"/>
    <property type="match status" value="1"/>
</dbReference>
<evidence type="ECO:0000256" key="3">
    <source>
        <dbReference type="SAM" id="MobiDB-lite"/>
    </source>
</evidence>
<keyword evidence="2" id="KW-0694">RNA-binding</keyword>
<reference evidence="6 7" key="1">
    <citation type="journal article" date="1998" name="Science">
        <title>Genome sequence of the nematode C. elegans: a platform for investigating biology.</title>
        <authorList>
            <consortium name="The C. elegans sequencing consortium"/>
            <person name="Sulson J.E."/>
            <person name="Waterston R."/>
        </authorList>
    </citation>
    <scope>NUCLEOTIDE SEQUENCE [LARGE SCALE GENOMIC DNA]</scope>
    <source>
        <strain evidence="6 7">Bristol N2</strain>
    </source>
</reference>
<feature type="compositionally biased region" description="Low complexity" evidence="3">
    <location>
        <begin position="509"/>
        <end position="518"/>
    </location>
</feature>
<feature type="compositionally biased region" description="Basic residues" evidence="3">
    <location>
        <begin position="222"/>
        <end position="232"/>
    </location>
</feature>
<dbReference type="FunCoup" id="H2L2D0">
    <property type="interactions" value="3524"/>
</dbReference>
<feature type="compositionally biased region" description="Basic and acidic residues" evidence="3">
    <location>
        <begin position="329"/>
        <end position="358"/>
    </location>
</feature>
<dbReference type="InterPro" id="IPR000504">
    <property type="entry name" value="RRM_dom"/>
</dbReference>
<dbReference type="PROSITE" id="PS51025">
    <property type="entry name" value="PWI"/>
    <property type="match status" value="1"/>
</dbReference>
<dbReference type="eggNOG" id="KOG2253">
    <property type="taxonomic scope" value="Eukaryota"/>
</dbReference>
<dbReference type="SMR" id="H2L2D0"/>
<feature type="domain" description="RRM" evidence="4">
    <location>
        <begin position="47"/>
        <end position="124"/>
    </location>
</feature>
<dbReference type="Proteomes" id="UP000001940">
    <property type="component" value="Chromosome V"/>
</dbReference>
<dbReference type="GO" id="GO:0006397">
    <property type="term" value="P:mRNA processing"/>
    <property type="evidence" value="ECO:0007669"/>
    <property type="project" value="UniProtKB-KW"/>
</dbReference>
<gene>
    <name evidence="6 8" type="primary">rbm-25</name>
    <name evidence="6" type="ORF">CELE_W04D2.6</name>
    <name evidence="8" type="ORF">W04D2.6</name>
</gene>
<dbReference type="PeptideAtlas" id="H2L2D0"/>
<dbReference type="PhylomeDB" id="H2L2D0"/>
<feature type="compositionally biased region" description="Basic and acidic residues" evidence="3">
    <location>
        <begin position="480"/>
        <end position="507"/>
    </location>
</feature>
<feature type="region of interest" description="Disordered" evidence="3">
    <location>
        <begin position="188"/>
        <end position="358"/>
    </location>
</feature>
<dbReference type="InterPro" id="IPR034268">
    <property type="entry name" value="RBM25_RRM"/>
</dbReference>
<dbReference type="CTD" id="259655"/>
<dbReference type="RefSeq" id="NP_001256427.1">
    <property type="nucleotide sequence ID" value="NM_001269498.3"/>
</dbReference>
<evidence type="ECO:0000313" key="6">
    <source>
        <dbReference type="EMBL" id="CCE72034.1"/>
    </source>
</evidence>
<feature type="compositionally biased region" description="Basic and acidic residues" evidence="3">
    <location>
        <begin position="388"/>
        <end position="418"/>
    </location>
</feature>
<dbReference type="OrthoDB" id="6275295at2759"/>
<feature type="compositionally biased region" description="Low complexity" evidence="3">
    <location>
        <begin position="258"/>
        <end position="279"/>
    </location>
</feature>
<dbReference type="SMART" id="SM00311">
    <property type="entry name" value="PWI"/>
    <property type="match status" value="1"/>
</dbReference>
<dbReference type="AlphaFoldDB" id="H2L2D0"/>
<dbReference type="GeneID" id="259655"/>
<evidence type="ECO:0000259" key="4">
    <source>
        <dbReference type="PROSITE" id="PS50102"/>
    </source>
</evidence>
<dbReference type="SUPFAM" id="SSF101233">
    <property type="entry name" value="PWI domain"/>
    <property type="match status" value="1"/>
</dbReference>
<dbReference type="SMART" id="SM00360">
    <property type="entry name" value="RRM"/>
    <property type="match status" value="1"/>
</dbReference>
<dbReference type="InterPro" id="IPR002483">
    <property type="entry name" value="PWI_dom"/>
</dbReference>
<feature type="compositionally biased region" description="Basic and acidic residues" evidence="3">
    <location>
        <begin position="233"/>
        <end position="249"/>
    </location>
</feature>
<protein>
    <submittedName>
        <fullName evidence="6">RRM domain-containing protein</fullName>
    </submittedName>
</protein>
<keyword evidence="9" id="KW-1267">Proteomics identification</keyword>
<keyword evidence="7" id="KW-1185">Reference proteome</keyword>
<dbReference type="SUPFAM" id="SSF54928">
    <property type="entry name" value="RNA-binding domain, RBD"/>
    <property type="match status" value="1"/>
</dbReference>
<dbReference type="AGR" id="WB:WBGene00012245"/>
<dbReference type="InterPro" id="IPR035979">
    <property type="entry name" value="RBD_domain_sf"/>
</dbReference>
<dbReference type="FunFam" id="3.30.70.330:FF:001452">
    <property type="entry name" value="RNA Binding Motif protein homolog"/>
    <property type="match status" value="1"/>
</dbReference>
<dbReference type="EMBL" id="BX284605">
    <property type="protein sequence ID" value="CCE72034.1"/>
    <property type="molecule type" value="Genomic_DNA"/>
</dbReference>
<feature type="compositionally biased region" description="Polar residues" evidence="3">
    <location>
        <begin position="455"/>
        <end position="469"/>
    </location>
</feature>
<dbReference type="Gene3D" id="1.20.1390.10">
    <property type="entry name" value="PWI domain"/>
    <property type="match status" value="1"/>
</dbReference>
<name>H2L2D0_CAEEL</name>
<dbReference type="GO" id="GO:0000381">
    <property type="term" value="P:regulation of alternative mRNA splicing, via spliceosome"/>
    <property type="evidence" value="ECO:0000318"/>
    <property type="project" value="GO_Central"/>
</dbReference>
<dbReference type="PROSITE" id="PS50102">
    <property type="entry name" value="RRM"/>
    <property type="match status" value="1"/>
</dbReference>
<sequence length="707" mass="82720">MAFRQGYGVSSYPHYPQQQQQIVFGQMRMPGQHTPAQQSSQQKPDSSPVFVGNISDKCSDEFIRKILNECGNVASWKRIKGSNGKLQGFGFCHFTDLEGTLRALRILHEFHLGDKKLTVKPDEKVRDDLRKNAIENRKRQGKKELKLKHDELPADEDDLKKDEEIRLKILHWMETDHKELFSITEDGELSDETKKVKGHDSKIEKQTVPSSSSNPKKDEHKRNRNRRSRSRTRSRERTSRRSRSKESPRSKRSRRSRSSSNSSSESDSSSSRSSSYSSRSRSRTPQRSRTSKRRRSNSHASEDSDDAREKRAFKQMMLDKKQAYLARLKRWESRERQMSKRYEREERKEKDRKKTLQKEGKRLKLFLEDYDDEKDDPKYYTSSQFFQRKRDYEREREADQKDRMQEQQEIEELKRQIMEEAANDESINIEEEARKRHKLKFQEEEAMRKMRADSGSPNPHQPLGQSANGEKSSSEEESDSEKTDVKKEIKDEIKEEPIDVDISEHVDPNTGSSGTNGNFGWKAIGDDSSLNTKINRPIANGNQNQPQIKKEASPIPIAQRLSGVFGNDDDEDDVHSKKKLKPFEITREERMQVMSAEEKRELTKQIIKTIPATKDELFVHRIEWDQLDGKWMNDRIRPWVAKKVTQFLGEEDKSFCDFICDQIEKQATPQEILKDVAVIIDEDAEQFVIKMWRLLIYEGQARRLGIT</sequence>
<dbReference type="CDD" id="cd12446">
    <property type="entry name" value="RRM_RBM25"/>
    <property type="match status" value="1"/>
</dbReference>
<dbReference type="ExpressionAtlas" id="H2L2D0">
    <property type="expression patterns" value="baseline and differential"/>
</dbReference>
<dbReference type="WormBase" id="W04D2.6c">
    <property type="protein sequence ID" value="CE46822"/>
    <property type="gene ID" value="WBGene00012245"/>
    <property type="gene designation" value="rbm-25"/>
</dbReference>
<organism evidence="6 7">
    <name type="scientific">Caenorhabditis elegans</name>
    <dbReference type="NCBI Taxonomy" id="6239"/>
    <lineage>
        <taxon>Eukaryota</taxon>
        <taxon>Metazoa</taxon>
        <taxon>Ecdysozoa</taxon>
        <taxon>Nematoda</taxon>
        <taxon>Chromadorea</taxon>
        <taxon>Rhabditida</taxon>
        <taxon>Rhabditina</taxon>
        <taxon>Rhabditomorpha</taxon>
        <taxon>Rhabditoidea</taxon>
        <taxon>Rhabditidae</taxon>
        <taxon>Peloderinae</taxon>
        <taxon>Caenorhabditis</taxon>
    </lineage>
</organism>
<dbReference type="OMA" id="DGCVNKK"/>
<evidence type="ECO:0000313" key="8">
    <source>
        <dbReference type="WormBase" id="W04D2.6c"/>
    </source>
</evidence>
<accession>H2L2D0</accession>
<dbReference type="InterPro" id="IPR036483">
    <property type="entry name" value="PWI_dom_sf"/>
</dbReference>
<dbReference type="STRING" id="6239.W04D2.6c.2"/>
<feature type="region of interest" description="Disordered" evidence="3">
    <location>
        <begin position="377"/>
        <end position="554"/>
    </location>
</feature>
<feature type="compositionally biased region" description="Polar residues" evidence="3">
    <location>
        <begin position="528"/>
        <end position="547"/>
    </location>
</feature>
<feature type="compositionally biased region" description="Basic and acidic residues" evidence="3">
    <location>
        <begin position="307"/>
        <end position="322"/>
    </location>
</feature>
<dbReference type="InterPro" id="IPR012677">
    <property type="entry name" value="Nucleotide-bd_a/b_plait_sf"/>
</dbReference>
<feature type="compositionally biased region" description="Basic and acidic residues" evidence="3">
    <location>
        <begin position="440"/>
        <end position="452"/>
    </location>
</feature>
<dbReference type="KEGG" id="cel:CELE_W04D2.6"/>
<dbReference type="InterPro" id="IPR052768">
    <property type="entry name" value="RBM25"/>
</dbReference>
<dbReference type="GO" id="GO:0003729">
    <property type="term" value="F:mRNA binding"/>
    <property type="evidence" value="ECO:0000318"/>
    <property type="project" value="GO_Central"/>
</dbReference>
<evidence type="ECO:0000259" key="5">
    <source>
        <dbReference type="PROSITE" id="PS51025"/>
    </source>
</evidence>
<evidence type="ECO:0000313" key="7">
    <source>
        <dbReference type="Proteomes" id="UP000001940"/>
    </source>
</evidence>
<feature type="compositionally biased region" description="Basic and acidic residues" evidence="3">
    <location>
        <begin position="191"/>
        <end position="205"/>
    </location>
</feature>
<dbReference type="Pfam" id="PF01480">
    <property type="entry name" value="PWI"/>
    <property type="match status" value="1"/>
</dbReference>
<dbReference type="Bgee" id="WBGene00012245">
    <property type="expression patterns" value="Expressed in pharyngeal muscle cell (C elegans) and 4 other cell types or tissues"/>
</dbReference>
<feature type="compositionally biased region" description="Basic residues" evidence="3">
    <location>
        <begin position="280"/>
        <end position="297"/>
    </location>
</feature>
<feature type="domain" description="PWI" evidence="5">
    <location>
        <begin position="615"/>
        <end position="707"/>
    </location>
</feature>
<feature type="compositionally biased region" description="Acidic residues" evidence="3">
    <location>
        <begin position="421"/>
        <end position="430"/>
    </location>
</feature>
<dbReference type="PANTHER" id="PTHR18806:SF4">
    <property type="entry name" value="RNA-BINDING PROTEIN 25"/>
    <property type="match status" value="1"/>
</dbReference>
<evidence type="ECO:0007829" key="9">
    <source>
        <dbReference type="PeptideAtlas" id="H2L2D0"/>
    </source>
</evidence>
<dbReference type="Pfam" id="PF00076">
    <property type="entry name" value="RRM_1"/>
    <property type="match status" value="1"/>
</dbReference>
<dbReference type="Gene3D" id="3.30.70.330">
    <property type="match status" value="1"/>
</dbReference>
<proteinExistence type="evidence at protein level"/>
<evidence type="ECO:0000256" key="2">
    <source>
        <dbReference type="PROSITE-ProRule" id="PRU00176"/>
    </source>
</evidence>
<keyword evidence="1" id="KW-0507">mRNA processing</keyword>
<dbReference type="FunFam" id="1.20.1390.10:FF:000008">
    <property type="entry name" value="RNA Binding Motif protein homolog"/>
    <property type="match status" value="1"/>
</dbReference>
<dbReference type="InParanoid" id="H2L2D0"/>